<evidence type="ECO:0000256" key="4">
    <source>
        <dbReference type="ARBA" id="ARBA00037131"/>
    </source>
</evidence>
<feature type="domain" description="UspA" evidence="5">
    <location>
        <begin position="19"/>
        <end position="146"/>
    </location>
</feature>
<dbReference type="GO" id="GO:0005737">
    <property type="term" value="C:cytoplasm"/>
    <property type="evidence" value="ECO:0007669"/>
    <property type="project" value="UniProtKB-SubCell"/>
</dbReference>
<evidence type="ECO:0000256" key="1">
    <source>
        <dbReference type="ARBA" id="ARBA00004496"/>
    </source>
</evidence>
<comment type="subcellular location">
    <subcellularLocation>
        <location evidence="1">Cytoplasm</location>
    </subcellularLocation>
</comment>
<dbReference type="eggNOG" id="COG0589">
    <property type="taxonomic scope" value="Bacteria"/>
</dbReference>
<gene>
    <name evidence="6" type="ORF">PSAKL28_25180</name>
</gene>
<keyword evidence="3" id="KW-0963">Cytoplasm</keyword>
<name>A0A077F8D9_9PSED</name>
<feature type="domain" description="UspA" evidence="5">
    <location>
        <begin position="174"/>
        <end position="301"/>
    </location>
</feature>
<dbReference type="SUPFAM" id="SSF52402">
    <property type="entry name" value="Adenine nucleotide alpha hydrolases-like"/>
    <property type="match status" value="2"/>
</dbReference>
<dbReference type="RefSeq" id="WP_038610844.1">
    <property type="nucleotide sequence ID" value="NZ_CP009048.1"/>
</dbReference>
<comment type="similarity">
    <text evidence="2">Belongs to the universal stress protein A family.</text>
</comment>
<dbReference type="EMBL" id="CP009048">
    <property type="protein sequence ID" value="AIL61722.1"/>
    <property type="molecule type" value="Genomic_DNA"/>
</dbReference>
<dbReference type="HOGENOM" id="CLU_049301_1_0_6"/>
<comment type="function">
    <text evidence="4">Required for resistance to DNA-damaging agents.</text>
</comment>
<dbReference type="PANTHER" id="PTHR47892">
    <property type="entry name" value="UNIVERSAL STRESS PROTEIN E"/>
    <property type="match status" value="1"/>
</dbReference>
<dbReference type="KEGG" id="palk:PSAKL28_25180"/>
<evidence type="ECO:0000256" key="2">
    <source>
        <dbReference type="ARBA" id="ARBA00008791"/>
    </source>
</evidence>
<evidence type="ECO:0000313" key="7">
    <source>
        <dbReference type="Proteomes" id="UP000028931"/>
    </source>
</evidence>
<organism evidence="6 7">
    <name type="scientific">Pseudomonas alkylphenolica</name>
    <dbReference type="NCBI Taxonomy" id="237609"/>
    <lineage>
        <taxon>Bacteria</taxon>
        <taxon>Pseudomonadati</taxon>
        <taxon>Pseudomonadota</taxon>
        <taxon>Gammaproteobacteria</taxon>
        <taxon>Pseudomonadales</taxon>
        <taxon>Pseudomonadaceae</taxon>
        <taxon>Pseudomonas</taxon>
    </lineage>
</organism>
<dbReference type="OrthoDB" id="239260at2"/>
<evidence type="ECO:0000313" key="6">
    <source>
        <dbReference type="EMBL" id="AIL61722.1"/>
    </source>
</evidence>
<dbReference type="Proteomes" id="UP000028931">
    <property type="component" value="Chromosome"/>
</dbReference>
<reference evidence="6 7" key="1">
    <citation type="submission" date="2014-07" db="EMBL/GenBank/DDBJ databases">
        <authorList>
            <person name="Lee K."/>
            <person name="Lim J.Y."/>
            <person name="Hwang I."/>
        </authorList>
    </citation>
    <scope>NUCLEOTIDE SEQUENCE [LARGE SCALE GENOMIC DNA]</scope>
    <source>
        <strain evidence="6 7">KL28</strain>
    </source>
</reference>
<accession>A0A077F8D9</accession>
<dbReference type="InterPro" id="IPR006016">
    <property type="entry name" value="UspA"/>
</dbReference>
<dbReference type="PANTHER" id="PTHR47892:SF1">
    <property type="entry name" value="UNIVERSAL STRESS PROTEIN E"/>
    <property type="match status" value="1"/>
</dbReference>
<dbReference type="Gene3D" id="3.40.50.12370">
    <property type="match status" value="1"/>
</dbReference>
<evidence type="ECO:0000259" key="5">
    <source>
        <dbReference type="Pfam" id="PF00582"/>
    </source>
</evidence>
<proteinExistence type="inferred from homology"/>
<dbReference type="Pfam" id="PF00582">
    <property type="entry name" value="Usp"/>
    <property type="match status" value="2"/>
</dbReference>
<dbReference type="AlphaFoldDB" id="A0A077F8D9"/>
<evidence type="ECO:0000256" key="3">
    <source>
        <dbReference type="ARBA" id="ARBA00022490"/>
    </source>
</evidence>
<protein>
    <submittedName>
        <fullName evidence="6">UspA domain-containing protein</fullName>
    </submittedName>
</protein>
<sequence length="308" mass="34734">MTNTQRLLLVASPLMRHAPAFDRAAALAKAKGMALHIVAFDYLEGLATAGLVNEQALAVMREGYVKQHREWLETQAVPMRRAGLTVTTEVVWVQHALDEILIHLREQPFAMLVKELEHESWWMRAMFTPLDVQLLRECPVPVHFVRKTSYALPRKIVAAVDLSLPEDQYEGFNDQLISEALKLALQCNAQMELLYVYDLGAMYQEADGYGEHSFLFDSNLAQTLHEAQSEAFQDLAERNGINAEHRHLRVGDPAKVLTLFAENHDIDVVVMGRYHHRGIGAFIGSTTERVLYKLPTSVLVISPEHSLG</sequence>